<dbReference type="EMBL" id="BARV01021605">
    <property type="protein sequence ID" value="GAI25576.1"/>
    <property type="molecule type" value="Genomic_DNA"/>
</dbReference>
<name>X1N5S2_9ZZZZ</name>
<feature type="non-terminal residue" evidence="1">
    <location>
        <position position="51"/>
    </location>
</feature>
<accession>X1N5S2</accession>
<protein>
    <submittedName>
        <fullName evidence="1">Uncharacterized protein</fullName>
    </submittedName>
</protein>
<dbReference type="PANTHER" id="PTHR43576:SF3">
    <property type="entry name" value="ALPHA-L-ARABINOFURANOSIDASE C"/>
    <property type="match status" value="1"/>
</dbReference>
<dbReference type="PANTHER" id="PTHR43576">
    <property type="entry name" value="ALPHA-L-ARABINOFURANOSIDASE C-RELATED"/>
    <property type="match status" value="1"/>
</dbReference>
<sequence length="51" mass="6172">MNYKIEVNRERRIGKIHPNIYGHFIEHMSRCIYGGIYEERSNLSDENGFRK</sequence>
<dbReference type="GO" id="GO:0000272">
    <property type="term" value="P:polysaccharide catabolic process"/>
    <property type="evidence" value="ECO:0007669"/>
    <property type="project" value="TreeGrafter"/>
</dbReference>
<dbReference type="SUPFAM" id="SSF51445">
    <property type="entry name" value="(Trans)glycosidases"/>
    <property type="match status" value="1"/>
</dbReference>
<comment type="caution">
    <text evidence="1">The sequence shown here is derived from an EMBL/GenBank/DDBJ whole genome shotgun (WGS) entry which is preliminary data.</text>
</comment>
<proteinExistence type="predicted"/>
<organism evidence="1">
    <name type="scientific">marine sediment metagenome</name>
    <dbReference type="NCBI Taxonomy" id="412755"/>
    <lineage>
        <taxon>unclassified sequences</taxon>
        <taxon>metagenomes</taxon>
        <taxon>ecological metagenomes</taxon>
    </lineage>
</organism>
<dbReference type="Gene3D" id="3.20.20.80">
    <property type="entry name" value="Glycosidases"/>
    <property type="match status" value="1"/>
</dbReference>
<evidence type="ECO:0000313" key="1">
    <source>
        <dbReference type="EMBL" id="GAI25576.1"/>
    </source>
</evidence>
<dbReference type="AlphaFoldDB" id="X1N5S2"/>
<reference evidence="1" key="1">
    <citation type="journal article" date="2014" name="Front. Microbiol.">
        <title>High frequency of phylogenetically diverse reductive dehalogenase-homologous genes in deep subseafloor sedimentary metagenomes.</title>
        <authorList>
            <person name="Kawai M."/>
            <person name="Futagami T."/>
            <person name="Toyoda A."/>
            <person name="Takaki Y."/>
            <person name="Nishi S."/>
            <person name="Hori S."/>
            <person name="Arai W."/>
            <person name="Tsubouchi T."/>
            <person name="Morono Y."/>
            <person name="Uchiyama I."/>
            <person name="Ito T."/>
            <person name="Fujiyama A."/>
            <person name="Inagaki F."/>
            <person name="Takami H."/>
        </authorList>
    </citation>
    <scope>NUCLEOTIDE SEQUENCE</scope>
    <source>
        <strain evidence="1">Expedition CK06-06</strain>
    </source>
</reference>
<gene>
    <name evidence="1" type="ORF">S06H3_35769</name>
</gene>
<dbReference type="InterPro" id="IPR017853">
    <property type="entry name" value="GH"/>
</dbReference>